<feature type="chain" id="PRO_5020287254" description="DUF6160 domain-containing protein" evidence="1">
    <location>
        <begin position="26"/>
        <end position="176"/>
    </location>
</feature>
<dbReference type="AlphaFoldDB" id="A0A4P7XJ11"/>
<dbReference type="KEGG" id="hmi:soil367_14295"/>
<dbReference type="RefSeq" id="WP_136549714.1">
    <property type="nucleotide sequence ID" value="NZ_CP031093.1"/>
</dbReference>
<evidence type="ECO:0000313" key="4">
    <source>
        <dbReference type="Proteomes" id="UP000298049"/>
    </source>
</evidence>
<dbReference type="OrthoDB" id="6198739at2"/>
<dbReference type="Proteomes" id="UP000298049">
    <property type="component" value="Chromosome"/>
</dbReference>
<evidence type="ECO:0000259" key="2">
    <source>
        <dbReference type="Pfam" id="PF19657"/>
    </source>
</evidence>
<reference evidence="3 4" key="1">
    <citation type="submission" date="2018-07" db="EMBL/GenBank/DDBJ databases">
        <title>Marsedoiliclastica nanhaica gen. nov. sp. nov., a novel marine hydrocarbonoclastic bacterium isolated from an in-situ enriched hydrocarbon-degrading consortium in deep-sea sediment.</title>
        <authorList>
            <person name="Dong C."/>
            <person name="Ma T."/>
            <person name="Liu R."/>
            <person name="Shao Z."/>
        </authorList>
    </citation>
    <scope>NUCLEOTIDE SEQUENCE [LARGE SCALE GENOMIC DNA]</scope>
    <source>
        <strain evidence="4">soil36-7</strain>
    </source>
</reference>
<dbReference type="Pfam" id="PF19657">
    <property type="entry name" value="DUF6160"/>
    <property type="match status" value="1"/>
</dbReference>
<feature type="domain" description="DUF6160" evidence="2">
    <location>
        <begin position="13"/>
        <end position="54"/>
    </location>
</feature>
<feature type="signal peptide" evidence="1">
    <location>
        <begin position="1"/>
        <end position="25"/>
    </location>
</feature>
<accession>A0A4P7XJ11</accession>
<keyword evidence="1" id="KW-0732">Signal</keyword>
<evidence type="ECO:0000313" key="3">
    <source>
        <dbReference type="EMBL" id="QCF27008.1"/>
    </source>
</evidence>
<evidence type="ECO:0000256" key="1">
    <source>
        <dbReference type="SAM" id="SignalP"/>
    </source>
</evidence>
<keyword evidence="4" id="KW-1185">Reference proteome</keyword>
<sequence>MRKPLFALLLPTLAASVMFASSAQAEMERLGETELSTVSGQSGISLDLAHLRVNAYAPGSVDNPDTPVDESDGRQKNGFKLDYVTKNHAGGGETHYFIDDVSLAMDLTGAITLDIEEDGALLIGLPDAVNFVGDGLALRNIHLNQTGLATDGGKMMNEINMQGNFDTGGTIRMWSE</sequence>
<dbReference type="EMBL" id="CP031093">
    <property type="protein sequence ID" value="QCF27008.1"/>
    <property type="molecule type" value="Genomic_DNA"/>
</dbReference>
<organism evidence="3 4">
    <name type="scientific">Hydrocarboniclastica marina</name>
    <dbReference type="NCBI Taxonomy" id="2259620"/>
    <lineage>
        <taxon>Bacteria</taxon>
        <taxon>Pseudomonadati</taxon>
        <taxon>Pseudomonadota</taxon>
        <taxon>Gammaproteobacteria</taxon>
        <taxon>Alteromonadales</taxon>
        <taxon>Alteromonadaceae</taxon>
        <taxon>Hydrocarboniclastica</taxon>
    </lineage>
</organism>
<proteinExistence type="predicted"/>
<name>A0A4P7XJ11_9ALTE</name>
<protein>
    <recommendedName>
        <fullName evidence="2">DUF6160 domain-containing protein</fullName>
    </recommendedName>
</protein>
<gene>
    <name evidence="3" type="ORF">soil367_14295</name>
</gene>
<dbReference type="InterPro" id="IPR046158">
    <property type="entry name" value="DUF6160"/>
</dbReference>